<protein>
    <submittedName>
        <fullName evidence="3">Uncharacterized protein</fullName>
    </submittedName>
</protein>
<keyword evidence="2" id="KW-0812">Transmembrane</keyword>
<keyword evidence="1" id="KW-0175">Coiled coil</keyword>
<dbReference type="RefSeq" id="WP_050119379.1">
    <property type="nucleotide sequence ID" value="NZ_CAWMAB010000007.1"/>
</dbReference>
<dbReference type="EMBL" id="CPYI01000007">
    <property type="protein sequence ID" value="CNE70983.1"/>
    <property type="molecule type" value="Genomic_DNA"/>
</dbReference>
<evidence type="ECO:0000313" key="4">
    <source>
        <dbReference type="Proteomes" id="UP000045824"/>
    </source>
</evidence>
<feature type="coiled-coil region" evidence="1">
    <location>
        <begin position="132"/>
        <end position="222"/>
    </location>
</feature>
<evidence type="ECO:0000256" key="2">
    <source>
        <dbReference type="SAM" id="Phobius"/>
    </source>
</evidence>
<evidence type="ECO:0000256" key="1">
    <source>
        <dbReference type="SAM" id="Coils"/>
    </source>
</evidence>
<accession>A0A0T9L9S8</accession>
<dbReference type="AlphaFoldDB" id="A0A0T9L9S8"/>
<feature type="transmembrane region" description="Helical" evidence="2">
    <location>
        <begin position="67"/>
        <end position="91"/>
    </location>
</feature>
<keyword evidence="2" id="KW-0472">Membrane</keyword>
<reference evidence="3 4" key="1">
    <citation type="submission" date="2015-03" db="EMBL/GenBank/DDBJ databases">
        <authorList>
            <person name="Murphy D."/>
        </authorList>
    </citation>
    <scope>NUCLEOTIDE SEQUENCE [LARGE SCALE GENOMIC DNA]</scope>
    <source>
        <strain evidence="3 4">FCF326</strain>
    </source>
</reference>
<sequence>MLDFFKELFAAMRTTAVERIKSPVIGALCFSWLVFNWDNILTILFSTATIEVKIGMVKANSTILTTMVWPILSTGLITILLPTISAVVIWIQNKPTMFSMEKYAIRNDAILDRKIETEKKRARADIAYDREKTGEEEKIQKMREDIEISKEKTGEITKEKDELITEKKALISEKNNLIVERNALISEKEIMLEMNNKLSQDMIELALQLDETRTKLRMANRNDDLNKVTLGMPSTMQHQDKE</sequence>
<evidence type="ECO:0000313" key="3">
    <source>
        <dbReference type="EMBL" id="CNE70983.1"/>
    </source>
</evidence>
<organism evidence="3 4">
    <name type="scientific">Yersinia kristensenii</name>
    <dbReference type="NCBI Taxonomy" id="28152"/>
    <lineage>
        <taxon>Bacteria</taxon>
        <taxon>Pseudomonadati</taxon>
        <taxon>Pseudomonadota</taxon>
        <taxon>Gammaproteobacteria</taxon>
        <taxon>Enterobacterales</taxon>
        <taxon>Yersiniaceae</taxon>
        <taxon>Yersinia</taxon>
    </lineage>
</organism>
<dbReference type="Proteomes" id="UP000045824">
    <property type="component" value="Unassembled WGS sequence"/>
</dbReference>
<feature type="transmembrane region" description="Helical" evidence="2">
    <location>
        <begin position="20"/>
        <end position="37"/>
    </location>
</feature>
<keyword evidence="2" id="KW-1133">Transmembrane helix</keyword>
<name>A0A0T9L9S8_YERKR</name>
<proteinExistence type="predicted"/>
<gene>
    <name evidence="3" type="ORF">ERS008491_02044</name>
</gene>